<name>A0A915B1P3_PARUN</name>
<organism evidence="1 4">
    <name type="scientific">Parascaris univalens</name>
    <name type="common">Nematode worm</name>
    <dbReference type="NCBI Taxonomy" id="6257"/>
    <lineage>
        <taxon>Eukaryota</taxon>
        <taxon>Metazoa</taxon>
        <taxon>Ecdysozoa</taxon>
        <taxon>Nematoda</taxon>
        <taxon>Chromadorea</taxon>
        <taxon>Rhabditida</taxon>
        <taxon>Spirurina</taxon>
        <taxon>Ascaridomorpha</taxon>
        <taxon>Ascaridoidea</taxon>
        <taxon>Ascarididae</taxon>
        <taxon>Parascaris</taxon>
    </lineage>
</organism>
<dbReference type="WBParaSite" id="PgR023_g123_t01">
    <property type="protein sequence ID" value="PgR023_g123_t01"/>
    <property type="gene ID" value="PgR023_g123"/>
</dbReference>
<accession>A0A915B1P3</accession>
<evidence type="ECO:0000313" key="4">
    <source>
        <dbReference type="WBParaSite" id="PgR023_g123_t09"/>
    </source>
</evidence>
<sequence length="126" mass="14506">MKGEQYAKERFSCSRSIRWGSIAIGQRKALGEMTSLMMQPFLPQVSSRRITRTTLQYAQNFQWLTVEEAAATLMSADFFERIHLERRGKAELVSSIVCKNIMLLKCIFDEQFVARSLMSQKSAVME</sequence>
<proteinExistence type="predicted"/>
<evidence type="ECO:0000313" key="2">
    <source>
        <dbReference type="WBParaSite" id="PgR023_g123_t01"/>
    </source>
</evidence>
<protein>
    <submittedName>
        <fullName evidence="2 3">Secreted protein</fullName>
    </submittedName>
</protein>
<evidence type="ECO:0000313" key="1">
    <source>
        <dbReference type="Proteomes" id="UP000887569"/>
    </source>
</evidence>
<dbReference type="AlphaFoldDB" id="A0A915B1P3"/>
<reference evidence="2 3" key="1">
    <citation type="submission" date="2022-11" db="UniProtKB">
        <authorList>
            <consortium name="WormBaseParasite"/>
        </authorList>
    </citation>
    <scope>IDENTIFICATION</scope>
</reference>
<dbReference type="WBParaSite" id="PgR023_g123_t09">
    <property type="protein sequence ID" value="PgR023_g123_t09"/>
    <property type="gene ID" value="PgR023_g123"/>
</dbReference>
<dbReference type="Proteomes" id="UP000887569">
    <property type="component" value="Unplaced"/>
</dbReference>
<keyword evidence="1" id="KW-1185">Reference proteome</keyword>
<evidence type="ECO:0000313" key="3">
    <source>
        <dbReference type="WBParaSite" id="PgR023_g123_t08"/>
    </source>
</evidence>
<dbReference type="WBParaSite" id="PgR023_g123_t08">
    <property type="protein sequence ID" value="PgR023_g123_t08"/>
    <property type="gene ID" value="PgR023_g123"/>
</dbReference>